<dbReference type="OrthoDB" id="2692579at2759"/>
<sequence length="150" mass="16708">MAPTGGSRIPSDWALAQTDSLATYMVSLFNHTLHPESHDVPQIPPISLPSLCEADCVVGRLVRAYRNQICIPDIDIIRLAETIHRWRSEHHPEQALNSEEDMLPEEVSAGWLELTEPALVTDKADSVLLWYLPGAVSMPNQVCIPMSRNT</sequence>
<proteinExistence type="predicted"/>
<evidence type="ECO:0000313" key="1">
    <source>
        <dbReference type="EMBL" id="KAG6373046.1"/>
    </source>
</evidence>
<accession>A0A8I2YJ84</accession>
<keyword evidence="2" id="KW-1185">Reference proteome</keyword>
<dbReference type="EMBL" id="JAGFBS010000024">
    <property type="protein sequence ID" value="KAG6373046.1"/>
    <property type="molecule type" value="Genomic_DNA"/>
</dbReference>
<protein>
    <submittedName>
        <fullName evidence="1">Uncharacterized protein</fullName>
    </submittedName>
</protein>
<reference evidence="1" key="1">
    <citation type="submission" date="2021-03" db="EMBL/GenBank/DDBJ databases">
        <title>Evolutionary innovations through gain and loss of genes in the ectomycorrhizal Boletales.</title>
        <authorList>
            <person name="Wu G."/>
            <person name="Miyauchi S."/>
            <person name="Morin E."/>
            <person name="Yang Z.-L."/>
            <person name="Xu J."/>
            <person name="Martin F.M."/>
        </authorList>
    </citation>
    <scope>NUCLEOTIDE SEQUENCE</scope>
    <source>
        <strain evidence="1">BR01</strain>
    </source>
</reference>
<dbReference type="Proteomes" id="UP000683000">
    <property type="component" value="Unassembled WGS sequence"/>
</dbReference>
<name>A0A8I2YJ84_9AGAM</name>
<dbReference type="AlphaFoldDB" id="A0A8I2YJ84"/>
<organism evidence="1 2">
    <name type="scientific">Boletus reticuloceps</name>
    <dbReference type="NCBI Taxonomy" id="495285"/>
    <lineage>
        <taxon>Eukaryota</taxon>
        <taxon>Fungi</taxon>
        <taxon>Dikarya</taxon>
        <taxon>Basidiomycota</taxon>
        <taxon>Agaricomycotina</taxon>
        <taxon>Agaricomycetes</taxon>
        <taxon>Agaricomycetidae</taxon>
        <taxon>Boletales</taxon>
        <taxon>Boletineae</taxon>
        <taxon>Boletaceae</taxon>
        <taxon>Boletoideae</taxon>
        <taxon>Boletus</taxon>
    </lineage>
</organism>
<comment type="caution">
    <text evidence="1">The sequence shown here is derived from an EMBL/GenBank/DDBJ whole genome shotgun (WGS) entry which is preliminary data.</text>
</comment>
<evidence type="ECO:0000313" key="2">
    <source>
        <dbReference type="Proteomes" id="UP000683000"/>
    </source>
</evidence>
<gene>
    <name evidence="1" type="ORF">JVT61DRAFT_7103</name>
</gene>